<feature type="binding site" description="in other chain" evidence="2">
    <location>
        <begin position="293"/>
        <end position="294"/>
    </location>
    <ligand>
        <name>carbamoyl phosphate</name>
        <dbReference type="ChEBI" id="CHEBI:58228"/>
        <note>ligand shared between two neighboring subunits</note>
    </ligand>
</feature>
<dbReference type="GO" id="GO:0042450">
    <property type="term" value="P:L-arginine biosynthetic process via ornithine"/>
    <property type="evidence" value="ECO:0007669"/>
    <property type="project" value="TreeGrafter"/>
</dbReference>
<dbReference type="GO" id="GO:0016597">
    <property type="term" value="F:amino acid binding"/>
    <property type="evidence" value="ECO:0007669"/>
    <property type="project" value="InterPro"/>
</dbReference>
<feature type="binding site" evidence="2">
    <location>
        <position position="76"/>
    </location>
    <ligand>
        <name>carbamoyl phosphate</name>
        <dbReference type="ChEBI" id="CHEBI:58228"/>
        <note>ligand shared between two neighboring subunits</note>
    </ligand>
</feature>
<dbReference type="GO" id="GO:0004585">
    <property type="term" value="F:ornithine carbamoyltransferase activity"/>
    <property type="evidence" value="ECO:0007669"/>
    <property type="project" value="InterPro"/>
</dbReference>
<dbReference type="Gene3D" id="3.40.50.1370">
    <property type="entry name" value="Aspartate/ornithine carbamoyltransferase"/>
    <property type="match status" value="2"/>
</dbReference>
<evidence type="ECO:0000313" key="6">
    <source>
        <dbReference type="Proteomes" id="UP000009026"/>
    </source>
</evidence>
<dbReference type="RefSeq" id="WP_002634122.1">
    <property type="nucleotide sequence ID" value="NZ_CP012109.1"/>
</dbReference>
<feature type="domain" description="Aspartate/ornithine carbamoyltransferase Asp/Orn-binding" evidence="3">
    <location>
        <begin position="186"/>
        <end position="332"/>
    </location>
</feature>
<dbReference type="AlphaFoldDB" id="A0A0H4WQ03"/>
<feature type="binding site" description="in other chain" evidence="2">
    <location>
        <begin position="148"/>
        <end position="151"/>
    </location>
    <ligand>
        <name>carbamoyl phosphate</name>
        <dbReference type="ChEBI" id="CHEBI:58228"/>
        <note>ligand shared between two neighboring subunits</note>
    </ligand>
</feature>
<comment type="function">
    <text evidence="2">Catalyzes the transfer of the carbamoyl group from carbamoyl phosphate to the delta-amino group of N(2)-succinyl-L-ornithine to produce N(2)-succinyl-L-citrulline. Is essential for arginine biosynthesis.</text>
</comment>
<comment type="similarity">
    <text evidence="2">Belongs to the aspartate/ornithine carbamoyltransferase superfamily. SOTCase family.</text>
</comment>
<feature type="binding site" evidence="2">
    <location>
        <position position="297"/>
    </location>
    <ligand>
        <name>N(2)-succinyl-L-ornithine</name>
        <dbReference type="ChEBI" id="CHEBI:58514"/>
    </ligand>
</feature>
<feature type="binding site" evidence="2">
    <location>
        <position position="178"/>
    </location>
    <ligand>
        <name>N(2)-succinyl-L-ornithine</name>
        <dbReference type="ChEBI" id="CHEBI:58514"/>
    </ligand>
</feature>
<dbReference type="PANTHER" id="PTHR45753">
    <property type="entry name" value="ORNITHINE CARBAMOYLTRANSFERASE, MITOCHONDRIAL"/>
    <property type="match status" value="1"/>
</dbReference>
<reference evidence="5 6" key="1">
    <citation type="journal article" date="2016" name="PLoS ONE">
        <title>Complete Genome Sequence and Comparative Genomics of a Novel Myxobacterium Myxococcus hansupus.</title>
        <authorList>
            <person name="Sharma G."/>
            <person name="Narwani T."/>
            <person name="Subramanian S."/>
        </authorList>
    </citation>
    <scope>NUCLEOTIDE SEQUENCE [LARGE SCALE GENOMIC DNA]</scope>
    <source>
        <strain evidence="6">mixupus</strain>
    </source>
</reference>
<feature type="binding site" description="in other chain" evidence="2">
    <location>
        <begin position="48"/>
        <end position="51"/>
    </location>
    <ligand>
        <name>carbamoyl phosphate</name>
        <dbReference type="ChEBI" id="CHEBI:58228"/>
        <note>ligand shared between two neighboring subunits</note>
    </ligand>
</feature>
<keyword evidence="2" id="KW-0028">Amino-acid biosynthesis</keyword>
<dbReference type="PRINTS" id="PR00101">
    <property type="entry name" value="ATCASE"/>
</dbReference>
<dbReference type="EC" id="2.1.3.11" evidence="2"/>
<dbReference type="eggNOG" id="COG0078">
    <property type="taxonomic scope" value="Bacteria"/>
</dbReference>
<protein>
    <recommendedName>
        <fullName evidence="2">N-succinylornithine carbamoyltransferase</fullName>
        <ecNumber evidence="2">2.1.3.11</ecNumber>
    </recommendedName>
    <alternativeName>
        <fullName evidence="2">N-succinyl-L-ornithine transcarbamylase</fullName>
        <shortName evidence="2">SOTCase</shortName>
    </alternativeName>
</protein>
<dbReference type="InterPro" id="IPR036901">
    <property type="entry name" value="Asp/Orn_carbamoylTrfase_sf"/>
</dbReference>
<dbReference type="EMBL" id="CP012109">
    <property type="protein sequence ID" value="AKQ64869.1"/>
    <property type="molecule type" value="Genomic_DNA"/>
</dbReference>
<feature type="binding site" description="in other chain" evidence="2">
    <location>
        <position position="111"/>
    </location>
    <ligand>
        <name>carbamoyl phosphate</name>
        <dbReference type="ChEBI" id="CHEBI:58228"/>
        <note>ligand shared between two neighboring subunits</note>
    </ligand>
</feature>
<dbReference type="Proteomes" id="UP000009026">
    <property type="component" value="Chromosome"/>
</dbReference>
<comment type="subunit">
    <text evidence="2">Homotrimer.</text>
</comment>
<proteinExistence type="inferred from homology"/>
<dbReference type="InterPro" id="IPR006131">
    <property type="entry name" value="Asp_carbamoyltransf_Asp/Orn-bd"/>
</dbReference>
<dbReference type="KEGG" id="mym:A176_001781"/>
<accession>A0A0H4WQ03</accession>
<dbReference type="InterPro" id="IPR006130">
    <property type="entry name" value="Asp/Orn_carbamoylTrfase"/>
</dbReference>
<dbReference type="HAMAP" id="MF_02235">
    <property type="entry name" value="SOTCase"/>
    <property type="match status" value="1"/>
</dbReference>
<dbReference type="STRING" id="1297742.A176_001781"/>
<evidence type="ECO:0000259" key="4">
    <source>
        <dbReference type="Pfam" id="PF02729"/>
    </source>
</evidence>
<dbReference type="PRINTS" id="PR00100">
    <property type="entry name" value="AOTCASE"/>
</dbReference>
<dbReference type="PANTHER" id="PTHR45753:SF3">
    <property type="entry name" value="ORNITHINE TRANSCARBAMYLASE, MITOCHONDRIAL"/>
    <property type="match status" value="1"/>
</dbReference>
<dbReference type="Pfam" id="PF00185">
    <property type="entry name" value="OTCace"/>
    <property type="match status" value="1"/>
</dbReference>
<gene>
    <name evidence="2" type="primary">argF'</name>
    <name evidence="5" type="ORF">A176_001781</name>
</gene>
<dbReference type="NCBIfam" id="NF003384">
    <property type="entry name" value="PRK04523.1"/>
    <property type="match status" value="1"/>
</dbReference>
<dbReference type="OrthoDB" id="9802587at2"/>
<keyword evidence="1 2" id="KW-0808">Transferase</keyword>
<dbReference type="Pfam" id="PF02729">
    <property type="entry name" value="OTCace_N"/>
    <property type="match status" value="1"/>
</dbReference>
<dbReference type="GO" id="GO:0019240">
    <property type="term" value="P:citrulline biosynthetic process"/>
    <property type="evidence" value="ECO:0007669"/>
    <property type="project" value="TreeGrafter"/>
</dbReference>
<keyword evidence="2" id="KW-0055">Arginine biosynthesis</keyword>
<keyword evidence="6" id="KW-1185">Reference proteome</keyword>
<evidence type="ECO:0000313" key="5">
    <source>
        <dbReference type="EMBL" id="AKQ64869.1"/>
    </source>
</evidence>
<organism evidence="5 6">
    <name type="scientific">Pseudomyxococcus hansupus</name>
    <dbReference type="NCBI Taxonomy" id="1297742"/>
    <lineage>
        <taxon>Bacteria</taxon>
        <taxon>Pseudomonadati</taxon>
        <taxon>Myxococcota</taxon>
        <taxon>Myxococcia</taxon>
        <taxon>Myxococcales</taxon>
        <taxon>Cystobacterineae</taxon>
        <taxon>Myxococcaceae</taxon>
        <taxon>Pseudomyxococcus</taxon>
    </lineage>
</organism>
<evidence type="ECO:0000256" key="2">
    <source>
        <dbReference type="HAMAP-Rule" id="MF_02235"/>
    </source>
</evidence>
<dbReference type="InterPro" id="IPR006132">
    <property type="entry name" value="Asp/Orn_carbamoyltranf_P-bd"/>
</dbReference>
<dbReference type="SUPFAM" id="SSF53671">
    <property type="entry name" value="Aspartate/ornithine carbamoyltransferase"/>
    <property type="match status" value="1"/>
</dbReference>
<sequence length="335" mass="36375">MKHVTHIKDLGPEGVEAVLAQAAAWKLKGPEQALFANTLLGMVFFNPSLRTRTSFEAVMLRGGGNAIILDVGAGVWKLEHREGAVMNADRAEHLKEAAPVLSRFVDMLGVRTFSQGGGDEEDEVDPVINAFRKWSTVPVVSMESAREHPCQGLADMLTLRETFGSTKKLPVTLTWAPHIKPLPKAVPNSFLLSAAAAGCEVRVAHPPGFELHPAVRAEAEAYAKATGGSITYTHDQDEALVGSRAVYAKSWGPTAAAAFSPNDVTALLASYSGWMPTRLTMSRAQADAAFLHCLPVRRNVEVADEVLDHPSSRVVDEAGNRYHVQRALLHWMRSR</sequence>
<comment type="catalytic activity">
    <reaction evidence="2">
        <text>N(2)-succinyl-L-ornithine + carbamoyl phosphate = N(2)-succinyl-L-citrulline + phosphate + H(+)</text>
        <dbReference type="Rhea" id="RHEA:25884"/>
        <dbReference type="ChEBI" id="CHEBI:15378"/>
        <dbReference type="ChEBI" id="CHEBI:43474"/>
        <dbReference type="ChEBI" id="CHEBI:58228"/>
        <dbReference type="ChEBI" id="CHEBI:58514"/>
        <dbReference type="ChEBI" id="CHEBI:58862"/>
        <dbReference type="EC" id="2.1.3.11"/>
    </reaction>
</comment>
<feature type="binding site" description="in other chain" evidence="2">
    <location>
        <position position="321"/>
    </location>
    <ligand>
        <name>carbamoyl phosphate</name>
        <dbReference type="ChEBI" id="CHEBI:58228"/>
        <note>ligand shared between two neighboring subunits</note>
    </ligand>
</feature>
<name>A0A0H4WQ03_9BACT</name>
<feature type="domain" description="Aspartate/ornithine carbamoyltransferase carbamoyl-P binding" evidence="4">
    <location>
        <begin position="2"/>
        <end position="161"/>
    </location>
</feature>
<evidence type="ECO:0000259" key="3">
    <source>
        <dbReference type="Pfam" id="PF00185"/>
    </source>
</evidence>
<feature type="binding site" evidence="2">
    <location>
        <position position="249"/>
    </location>
    <ligand>
        <name>N(2)-succinyl-L-ornithine</name>
        <dbReference type="ChEBI" id="CHEBI:58514"/>
    </ligand>
</feature>
<dbReference type="PATRIC" id="fig|1297742.4.peg.1804"/>
<evidence type="ECO:0000256" key="1">
    <source>
        <dbReference type="ARBA" id="ARBA00022679"/>
    </source>
</evidence>
<comment type="pathway">
    <text evidence="2">Amino-acid biosynthesis; L-arginine biosynthesis.</text>
</comment>
<feature type="binding site" evidence="2">
    <location>
        <position position="143"/>
    </location>
    <ligand>
        <name>N(2)-succinyl-L-ornithine</name>
        <dbReference type="ChEBI" id="CHEBI:58514"/>
    </ligand>
</feature>
<dbReference type="InterPro" id="IPR043696">
    <property type="entry name" value="ArgF'-like"/>
</dbReference>
<dbReference type="UniPathway" id="UPA00068"/>